<dbReference type="PATRIC" id="fig|1262449.3.peg.2568"/>
<evidence type="ECO:0000313" key="2">
    <source>
        <dbReference type="EMBL" id="KRU14437.1"/>
    </source>
</evidence>
<organism evidence="1 4">
    <name type="scientific">Clostridium pasteurianum DSM 525 = ATCC 6013</name>
    <dbReference type="NCBI Taxonomy" id="1262449"/>
    <lineage>
        <taxon>Bacteria</taxon>
        <taxon>Bacillati</taxon>
        <taxon>Bacillota</taxon>
        <taxon>Clostridia</taxon>
        <taxon>Eubacteriales</taxon>
        <taxon>Clostridiaceae</taxon>
        <taxon>Clostridium</taxon>
    </lineage>
</organism>
<dbReference type="AlphaFoldDB" id="A0A0H3JBD7"/>
<dbReference type="EMBL" id="CP009268">
    <property type="protein sequence ID" value="AJA53538.1"/>
    <property type="molecule type" value="Genomic_DNA"/>
</dbReference>
<dbReference type="KEGG" id="cpae:CPAST_c34890"/>
<gene>
    <name evidence="1" type="ORF">CLPA_c34890</name>
    <name evidence="2" type="ORF">CP6013_03695</name>
</gene>
<dbReference type="RefSeq" id="WP_003445929.1">
    <property type="nucleotide sequence ID" value="NZ_ANZB01000008.1"/>
</dbReference>
<dbReference type="GeneID" id="93075586"/>
<reference evidence="2 3" key="3">
    <citation type="journal article" name="Genome Announc.">
        <title>Improved Draft Genome Sequence of Clostridium pasteurianum Strain ATCC 6013 (DSM 525) Using a Hybrid Next-Generation Sequencing Approach.</title>
        <authorList>
            <person name="Pyne M.E."/>
            <person name="Utturkar S."/>
            <person name="Brown S.D."/>
            <person name="Moo-Young M."/>
            <person name="Chung D.A."/>
            <person name="Chou C.P."/>
        </authorList>
    </citation>
    <scope>NUCLEOTIDE SEQUENCE [LARGE SCALE GENOMIC DNA]</scope>
    <source>
        <strain evidence="2 3">ATCC 6013</strain>
    </source>
</reference>
<dbReference type="EMBL" id="JPGY02000001">
    <property type="protein sequence ID" value="KRU14437.1"/>
    <property type="molecule type" value="Genomic_DNA"/>
</dbReference>
<proteinExistence type="predicted"/>
<reference evidence="1 4" key="1">
    <citation type="journal article" date="2015" name="Genome Announc.">
        <title>Complete Genome Sequence of the Nitrogen-Fixing and Solvent-Producing Clostridium pasteurianum DSM 525.</title>
        <authorList>
            <person name="Poehlein A."/>
            <person name="Grosse-Honebrink A."/>
            <person name="Zhang Y."/>
            <person name="Minton N.P."/>
            <person name="Daniel R."/>
        </authorList>
    </citation>
    <scope>NUCLEOTIDE SEQUENCE [LARGE SCALE GENOMIC DNA]</scope>
    <source>
        <strain evidence="1">DSM 525</strain>
        <strain evidence="4">DSM 525 / ATCC 6013</strain>
    </source>
</reference>
<dbReference type="eggNOG" id="ENOG5031CN9">
    <property type="taxonomic scope" value="Bacteria"/>
</dbReference>
<dbReference type="KEGG" id="cpat:CLPA_c34890"/>
<dbReference type="Proteomes" id="UP000030905">
    <property type="component" value="Chromosome"/>
</dbReference>
<accession>A0A0H3JBD7</accession>
<name>A0A0H3JBD7_CLOPA</name>
<evidence type="ECO:0000313" key="3">
    <source>
        <dbReference type="Proteomes" id="UP000028042"/>
    </source>
</evidence>
<keyword evidence="4" id="KW-1185">Reference proteome</keyword>
<protein>
    <submittedName>
        <fullName evidence="1">Uncharacterized protein</fullName>
    </submittedName>
</protein>
<evidence type="ECO:0000313" key="1">
    <source>
        <dbReference type="EMBL" id="AJA53538.1"/>
    </source>
</evidence>
<sequence length="719" mass="84473">MKRKKLIQNIEYNYRNLENKDGSLDGNSALYNNIELIKDVYNSNEIVNITKNCKDITDDIVNSFIDTFSSRGGATKDQIYFAKETSQIIYGKLKENIITVIPAPCGFGKSSITLEILKKQIKLYKDKKTSNGIIIATDRLESLRHTEDCLNKMGLGGYTYILEGWNEKMCINKKVKKSDDKICTSNNCPFYERCKIFTQKYECMKYPILLITNARLRECAESIKMYNTYNIDKNNKGERNLLLIDERPDMLDTVKVNKSLLNKISTDIDKCKYETTDDKTKLQNKWKDIEDTIISKMQRLRQQYKRFIISNINNDNICENDMDFITLWDKYIGKNYKRELQHIHDVLTKGGLYVYEGKNEFISTIGSKNLREIYCDTFKTIIFDGTALYDPLYLGMYDKGDLKFLDIQNTRLYDNLTINVYNKHKLNRYSFSEKKYLINACAKFINNKMLGFNKSYVVTYGDQSVQLANLLKHKVNIPMPDEGVSTYYFGATKGENSMQDCTKMFMVGWHTLPDYEYVIQWLSTSIKWEKTLVYCTNIENAEKLSDDLIFKDRSREEVGNNTYTSFGHKIYEFGLPLLNQFKALLIVTDFYQEVHRTKLRNYQFKDKIEIHIFQQKKLILDMIENLFATTVGKKVIVPFDKELKEFKESKNDNRANKGQANTKFTNWLEKQDKNREVTTKDLYNETGLTKKQLDKLRENNNYIKEWFIEHTVKRGKYLI</sequence>
<dbReference type="Proteomes" id="UP000028042">
    <property type="component" value="Unassembled WGS sequence"/>
</dbReference>
<reference evidence="2" key="2">
    <citation type="submission" date="2015-10" db="EMBL/GenBank/DDBJ databases">
        <title>Improved Draft Genome Sequence of Clostridium pasteurianum Strain ATCC 6013 (DSM 525) Using a Hybrid Next-Generation Sequencing Approach.</title>
        <authorList>
            <person name="Pyne M.E."/>
            <person name="Utturkar S.M."/>
            <person name="Brown S.D."/>
            <person name="Moo-Young M."/>
            <person name="Chung D.A."/>
            <person name="Chou P.C."/>
        </authorList>
    </citation>
    <scope>NUCLEOTIDE SEQUENCE</scope>
    <source>
        <strain evidence="2">ATCC 6013</strain>
    </source>
</reference>
<evidence type="ECO:0000313" key="4">
    <source>
        <dbReference type="Proteomes" id="UP000030905"/>
    </source>
</evidence>